<evidence type="ECO:0000259" key="7">
    <source>
        <dbReference type="PROSITE" id="PS50089"/>
    </source>
</evidence>
<dbReference type="InterPro" id="IPR013083">
    <property type="entry name" value="Znf_RING/FYVE/PHD"/>
</dbReference>
<dbReference type="Gene3D" id="3.30.40.10">
    <property type="entry name" value="Zinc/RING finger domain, C3HC4 (zinc finger)"/>
    <property type="match status" value="1"/>
</dbReference>
<dbReference type="AlphaFoldDB" id="A0A819BNY4"/>
<keyword evidence="3" id="KW-0547">Nucleotide-binding</keyword>
<dbReference type="EMBL" id="CAJNYV010006095">
    <property type="protein sequence ID" value="CAF3801366.1"/>
    <property type="molecule type" value="Genomic_DNA"/>
</dbReference>
<evidence type="ECO:0000313" key="10">
    <source>
        <dbReference type="Proteomes" id="UP000663865"/>
    </source>
</evidence>
<comment type="similarity">
    <text evidence="1">Belongs to the TRAFAC class TrmE-Era-EngA-EngB-Septin-like GTPase superfamily. AIG1/Toc34/Toc159-like paraseptin GTPase family. IAN subfamily.</text>
</comment>
<dbReference type="Pfam" id="PF13639">
    <property type="entry name" value="zf-RING_2"/>
    <property type="match status" value="1"/>
</dbReference>
<feature type="domain" description="RING-type" evidence="7">
    <location>
        <begin position="370"/>
        <end position="413"/>
    </location>
</feature>
<dbReference type="SMART" id="SM00184">
    <property type="entry name" value="RING"/>
    <property type="match status" value="1"/>
</dbReference>
<evidence type="ECO:0000256" key="3">
    <source>
        <dbReference type="ARBA" id="ARBA00022741"/>
    </source>
</evidence>
<name>A0A819BNY4_9BILA</name>
<dbReference type="Pfam" id="PF04548">
    <property type="entry name" value="AIG1"/>
    <property type="match status" value="1"/>
</dbReference>
<evidence type="ECO:0000256" key="6">
    <source>
        <dbReference type="PROSITE-ProRule" id="PRU00175"/>
    </source>
</evidence>
<proteinExistence type="inferred from homology"/>
<dbReference type="GO" id="GO:0005525">
    <property type="term" value="F:GTP binding"/>
    <property type="evidence" value="ECO:0007669"/>
    <property type="project" value="InterPro"/>
</dbReference>
<sequence>MSACSNFKQHPFLHHKCCECFKLKSEHTNGDFPPSISPGPRQETVLAPCPPPVPVRPQPVNPFPHPPTVPVQPQPVNPFPHPPTVPVQPQLVNPFPCPPTVPVQPQPVNPYCPMRGVLFVGPTGVGKSTVINILMNNDTQRHHLSQPAGTNDSSSGETRFFTTYYDIPKYGYTDTIGLGDNRFKNADIQASLKLVLTEASIGYNKVYICLKYGRISKEVRHYIDMITTLFGKGALKWTSIIFTDCPDQNMTKESYISKNQEDTDFVKTVQSMRTIIFGDNRSDEDTMIDQRLYARRKTFLRRISEDIDQQSQKEYFVLRKDGLISRLRNVFNMGRSPRRSINIANEIKEFAKAVSAARQDKKYNYYFGECSICTEDLTGNGKPVITLCCHVYHEACLKEWLHRQSNGNCPVCRTTLDSRENASFIYLTDDT</sequence>
<reference evidence="8" key="1">
    <citation type="submission" date="2021-02" db="EMBL/GenBank/DDBJ databases">
        <authorList>
            <person name="Nowell W R."/>
        </authorList>
    </citation>
    <scope>NUCLEOTIDE SEQUENCE</scope>
</reference>
<dbReference type="InterPro" id="IPR001841">
    <property type="entry name" value="Znf_RING"/>
</dbReference>
<dbReference type="SMART" id="SM01197">
    <property type="entry name" value="FANCL_C"/>
    <property type="match status" value="1"/>
</dbReference>
<dbReference type="PROSITE" id="PS50089">
    <property type="entry name" value="ZF_RING_2"/>
    <property type="match status" value="1"/>
</dbReference>
<keyword evidence="4 6" id="KW-0863">Zinc-finger</keyword>
<dbReference type="InterPro" id="IPR006703">
    <property type="entry name" value="G_AIG1"/>
</dbReference>
<evidence type="ECO:0000256" key="1">
    <source>
        <dbReference type="ARBA" id="ARBA00008535"/>
    </source>
</evidence>
<evidence type="ECO:0000256" key="2">
    <source>
        <dbReference type="ARBA" id="ARBA00022723"/>
    </source>
</evidence>
<dbReference type="Proteomes" id="UP000663865">
    <property type="component" value="Unassembled WGS sequence"/>
</dbReference>
<comment type="caution">
    <text evidence="8">The sequence shown here is derived from an EMBL/GenBank/DDBJ whole genome shotgun (WGS) entry which is preliminary data.</text>
</comment>
<dbReference type="SUPFAM" id="SSF57850">
    <property type="entry name" value="RING/U-box"/>
    <property type="match status" value="1"/>
</dbReference>
<keyword evidence="2" id="KW-0479">Metal-binding</keyword>
<protein>
    <recommendedName>
        <fullName evidence="7">RING-type domain-containing protein</fullName>
    </recommendedName>
</protein>
<evidence type="ECO:0000313" key="8">
    <source>
        <dbReference type="EMBL" id="CAF3801366.1"/>
    </source>
</evidence>
<gene>
    <name evidence="8" type="ORF">KIK155_LOCUS32454</name>
    <name evidence="9" type="ORF">TOA249_LOCUS27208</name>
</gene>
<organism evidence="8 10">
    <name type="scientific">Rotaria socialis</name>
    <dbReference type="NCBI Taxonomy" id="392032"/>
    <lineage>
        <taxon>Eukaryota</taxon>
        <taxon>Metazoa</taxon>
        <taxon>Spiralia</taxon>
        <taxon>Gnathifera</taxon>
        <taxon>Rotifera</taxon>
        <taxon>Eurotatoria</taxon>
        <taxon>Bdelloidea</taxon>
        <taxon>Philodinida</taxon>
        <taxon>Philodinidae</taxon>
        <taxon>Rotaria</taxon>
    </lineage>
</organism>
<evidence type="ECO:0000313" key="9">
    <source>
        <dbReference type="EMBL" id="CAF4855018.1"/>
    </source>
</evidence>
<dbReference type="GO" id="GO:0008270">
    <property type="term" value="F:zinc ion binding"/>
    <property type="evidence" value="ECO:0007669"/>
    <property type="project" value="UniProtKB-KW"/>
</dbReference>
<keyword evidence="5" id="KW-0862">Zinc</keyword>
<dbReference type="PANTHER" id="PTHR45969">
    <property type="entry name" value="RING ZINC FINGER PROTEIN-RELATED"/>
    <property type="match status" value="1"/>
</dbReference>
<dbReference type="EMBL" id="CAJOBS010003399">
    <property type="protein sequence ID" value="CAF4855018.1"/>
    <property type="molecule type" value="Genomic_DNA"/>
</dbReference>
<dbReference type="Gene3D" id="3.40.50.300">
    <property type="entry name" value="P-loop containing nucleotide triphosphate hydrolases"/>
    <property type="match status" value="1"/>
</dbReference>
<dbReference type="InterPro" id="IPR027417">
    <property type="entry name" value="P-loop_NTPase"/>
</dbReference>
<accession>A0A819BNY4</accession>
<dbReference type="SUPFAM" id="SSF52540">
    <property type="entry name" value="P-loop containing nucleoside triphosphate hydrolases"/>
    <property type="match status" value="1"/>
</dbReference>
<evidence type="ECO:0000256" key="4">
    <source>
        <dbReference type="ARBA" id="ARBA00022771"/>
    </source>
</evidence>
<dbReference type="Proteomes" id="UP000663838">
    <property type="component" value="Unassembled WGS sequence"/>
</dbReference>
<evidence type="ECO:0000256" key="5">
    <source>
        <dbReference type="ARBA" id="ARBA00022833"/>
    </source>
</evidence>